<organism evidence="3 4">
    <name type="scientific">Triparma retinervis</name>
    <dbReference type="NCBI Taxonomy" id="2557542"/>
    <lineage>
        <taxon>Eukaryota</taxon>
        <taxon>Sar</taxon>
        <taxon>Stramenopiles</taxon>
        <taxon>Ochrophyta</taxon>
        <taxon>Bolidophyceae</taxon>
        <taxon>Parmales</taxon>
        <taxon>Triparmaceae</taxon>
        <taxon>Triparma</taxon>
    </lineage>
</organism>
<protein>
    <submittedName>
        <fullName evidence="3">Uncharacterized protein</fullName>
    </submittedName>
</protein>
<feature type="region of interest" description="Disordered" evidence="1">
    <location>
        <begin position="136"/>
        <end position="158"/>
    </location>
</feature>
<dbReference type="Proteomes" id="UP001165082">
    <property type="component" value="Unassembled WGS sequence"/>
</dbReference>
<keyword evidence="4" id="KW-1185">Reference proteome</keyword>
<dbReference type="EMBL" id="BRXZ01000360">
    <property type="protein sequence ID" value="GMI10148.1"/>
    <property type="molecule type" value="Genomic_DNA"/>
</dbReference>
<keyword evidence="2" id="KW-0472">Membrane</keyword>
<dbReference type="AlphaFoldDB" id="A0A9W7FDM3"/>
<evidence type="ECO:0000313" key="4">
    <source>
        <dbReference type="Proteomes" id="UP001165082"/>
    </source>
</evidence>
<keyword evidence="2" id="KW-0812">Transmembrane</keyword>
<name>A0A9W7FDM3_9STRA</name>
<feature type="transmembrane region" description="Helical" evidence="2">
    <location>
        <begin position="21"/>
        <end position="38"/>
    </location>
</feature>
<gene>
    <name evidence="3" type="ORF">TrRE_jg7260</name>
</gene>
<reference evidence="3" key="1">
    <citation type="submission" date="2022-07" db="EMBL/GenBank/DDBJ databases">
        <title>Genome analysis of Parmales, a sister group of diatoms, reveals the evolutionary specialization of diatoms from phago-mixotrophs to photoautotrophs.</title>
        <authorList>
            <person name="Ban H."/>
            <person name="Sato S."/>
            <person name="Yoshikawa S."/>
            <person name="Kazumasa Y."/>
            <person name="Nakamura Y."/>
            <person name="Ichinomiya M."/>
            <person name="Saitoh K."/>
            <person name="Sato N."/>
            <person name="Blanc-Mathieu R."/>
            <person name="Endo H."/>
            <person name="Kuwata A."/>
            <person name="Ogata H."/>
        </authorList>
    </citation>
    <scope>NUCLEOTIDE SEQUENCE</scope>
</reference>
<evidence type="ECO:0000313" key="3">
    <source>
        <dbReference type="EMBL" id="GMI10148.1"/>
    </source>
</evidence>
<feature type="transmembrane region" description="Helical" evidence="2">
    <location>
        <begin position="229"/>
        <end position="249"/>
    </location>
</feature>
<accession>A0A9W7FDM3</accession>
<comment type="caution">
    <text evidence="3">The sequence shown here is derived from an EMBL/GenBank/DDBJ whole genome shotgun (WGS) entry which is preliminary data.</text>
</comment>
<proteinExistence type="predicted"/>
<feature type="transmembrane region" description="Helical" evidence="2">
    <location>
        <begin position="50"/>
        <end position="72"/>
    </location>
</feature>
<evidence type="ECO:0000256" key="2">
    <source>
        <dbReference type="SAM" id="Phobius"/>
    </source>
</evidence>
<keyword evidence="2" id="KW-1133">Transmembrane helix</keyword>
<evidence type="ECO:0000256" key="1">
    <source>
        <dbReference type="SAM" id="MobiDB-lite"/>
    </source>
</evidence>
<sequence>MRIYSGCKPFVDENIDRFSEVAQWQLFFTLFAALAMKVNMDDENLQNRGYFDMLLTCIQFVPILIVTGTNMVMLKAKNASKAANSLLGSSRSNEDRGGLEMGEITLNPVPDVAKKKNLPPHLARVQTFKSESKAALSKPFARSPSKEETSLGGEVVSKHKKIEKRATQTLAQVKEEGKKTETTKVTWEKHHDATSGHDYYENAATGETHLRTLIPAISSSFETLSRSSFAALLWLSLVALSAALLWLSLQLSLQLSHSSLAALSLCAALSQQLSLSAALLQLSL</sequence>